<sequence>MAVKINGQRLLNEQEIKQLIKDSGGTSKEEAEKIVADSEKKLEQEIIDKTNIEEEAGKVITVADFFGYVKK</sequence>
<evidence type="ECO:0000256" key="1">
    <source>
        <dbReference type="SAM" id="Coils"/>
    </source>
</evidence>
<evidence type="ECO:0000313" key="4">
    <source>
        <dbReference type="Proteomes" id="UP000677228"/>
    </source>
</evidence>
<comment type="caution">
    <text evidence="2">The sequence shown here is derived from an EMBL/GenBank/DDBJ whole genome shotgun (WGS) entry which is preliminary data.</text>
</comment>
<dbReference type="EMBL" id="CAJOBA010003094">
    <property type="protein sequence ID" value="CAF3670401.1"/>
    <property type="molecule type" value="Genomic_DNA"/>
</dbReference>
<dbReference type="Proteomes" id="UP000682733">
    <property type="component" value="Unassembled WGS sequence"/>
</dbReference>
<dbReference type="Proteomes" id="UP000677228">
    <property type="component" value="Unassembled WGS sequence"/>
</dbReference>
<dbReference type="AlphaFoldDB" id="A0A8S2DG35"/>
<evidence type="ECO:0000313" key="2">
    <source>
        <dbReference type="EMBL" id="CAF0887546.1"/>
    </source>
</evidence>
<keyword evidence="1" id="KW-0175">Coiled coil</keyword>
<protein>
    <submittedName>
        <fullName evidence="2">Uncharacterized protein</fullName>
    </submittedName>
</protein>
<proteinExistence type="predicted"/>
<feature type="coiled-coil region" evidence="1">
    <location>
        <begin position="28"/>
        <end position="55"/>
    </location>
</feature>
<gene>
    <name evidence="2" type="ORF">OVA965_LOCUS8952</name>
    <name evidence="3" type="ORF">TMI583_LOCUS8950</name>
</gene>
<reference evidence="2" key="1">
    <citation type="submission" date="2021-02" db="EMBL/GenBank/DDBJ databases">
        <authorList>
            <person name="Nowell W R."/>
        </authorList>
    </citation>
    <scope>NUCLEOTIDE SEQUENCE</scope>
</reference>
<dbReference type="EMBL" id="CAJNOK010003092">
    <property type="protein sequence ID" value="CAF0887546.1"/>
    <property type="molecule type" value="Genomic_DNA"/>
</dbReference>
<evidence type="ECO:0000313" key="3">
    <source>
        <dbReference type="EMBL" id="CAF3670401.1"/>
    </source>
</evidence>
<name>A0A8S2DG35_9BILA</name>
<accession>A0A8S2DG35</accession>
<organism evidence="2 4">
    <name type="scientific">Didymodactylos carnosus</name>
    <dbReference type="NCBI Taxonomy" id="1234261"/>
    <lineage>
        <taxon>Eukaryota</taxon>
        <taxon>Metazoa</taxon>
        <taxon>Spiralia</taxon>
        <taxon>Gnathifera</taxon>
        <taxon>Rotifera</taxon>
        <taxon>Eurotatoria</taxon>
        <taxon>Bdelloidea</taxon>
        <taxon>Philodinida</taxon>
        <taxon>Philodinidae</taxon>
        <taxon>Didymodactylos</taxon>
    </lineage>
</organism>